<keyword evidence="2" id="KW-1185">Reference proteome</keyword>
<dbReference type="Proteomes" id="UP000614272">
    <property type="component" value="Unassembled WGS sequence"/>
</dbReference>
<gene>
    <name evidence="1" type="ORF">GCM10011357_06320</name>
</gene>
<dbReference type="RefSeq" id="WP_099033167.1">
    <property type="nucleotide sequence ID" value="NZ_BMGJ01000002.1"/>
</dbReference>
<dbReference type="EMBL" id="BMGJ01000002">
    <property type="protein sequence ID" value="GGD53211.1"/>
    <property type="molecule type" value="Genomic_DNA"/>
</dbReference>
<reference evidence="2" key="1">
    <citation type="journal article" date="2019" name="Int. J. Syst. Evol. Microbiol.">
        <title>The Global Catalogue of Microorganisms (GCM) 10K type strain sequencing project: providing services to taxonomists for standard genome sequencing and annotation.</title>
        <authorList>
            <consortium name="The Broad Institute Genomics Platform"/>
            <consortium name="The Broad Institute Genome Sequencing Center for Infectious Disease"/>
            <person name="Wu L."/>
            <person name="Ma J."/>
        </authorList>
    </citation>
    <scope>NUCLEOTIDE SEQUENCE [LARGE SCALE GENOMIC DNA]</scope>
    <source>
        <strain evidence="2">CGMCC 1.12923</strain>
    </source>
</reference>
<comment type="caution">
    <text evidence="1">The sequence shown here is derived from an EMBL/GenBank/DDBJ whole genome shotgun (WGS) entry which is preliminary data.</text>
</comment>
<accession>A0ABQ1QZX6</accession>
<sequence length="154" mass="17292">MQPIYLDRELNGSLNKAASGGAGATFALVLAMLQQDLLDRPRLSESSKEVQHTPVLPDKAPEIPLKAESQHWQFEAQHAGYVHQKQLTSARLWHCLHPGPLSVFNDSKRLDDDVVENTSWYCREKLKGTNSQLIETDETGLLEVIEKARDYQAA</sequence>
<dbReference type="Pfam" id="PF11993">
    <property type="entry name" value="VC2046"/>
    <property type="match status" value="1"/>
</dbReference>
<protein>
    <submittedName>
        <fullName evidence="1">Uncharacterized protein</fullName>
    </submittedName>
</protein>
<evidence type="ECO:0000313" key="1">
    <source>
        <dbReference type="EMBL" id="GGD53211.1"/>
    </source>
</evidence>
<evidence type="ECO:0000313" key="2">
    <source>
        <dbReference type="Proteomes" id="UP000614272"/>
    </source>
</evidence>
<organism evidence="1 2">
    <name type="scientific">Lacimicrobium alkaliphilum</name>
    <dbReference type="NCBI Taxonomy" id="1526571"/>
    <lineage>
        <taxon>Bacteria</taxon>
        <taxon>Pseudomonadati</taxon>
        <taxon>Pseudomonadota</taxon>
        <taxon>Gammaproteobacteria</taxon>
        <taxon>Alteromonadales</taxon>
        <taxon>Alteromonadaceae</taxon>
        <taxon>Lacimicrobium</taxon>
    </lineage>
</organism>
<dbReference type="InterPro" id="IPR021879">
    <property type="entry name" value="VC2046_fam"/>
</dbReference>
<name>A0ABQ1QZX6_9ALTE</name>
<proteinExistence type="predicted"/>